<keyword evidence="1" id="KW-0175">Coiled coil</keyword>
<name>A0ABY6HSN6_9ARCH</name>
<evidence type="ECO:0000313" key="2">
    <source>
        <dbReference type="EMBL" id="UYP46524.1"/>
    </source>
</evidence>
<keyword evidence="3" id="KW-1185">Reference proteome</keyword>
<feature type="coiled-coil region" evidence="1">
    <location>
        <begin position="65"/>
        <end position="134"/>
    </location>
</feature>
<proteinExistence type="predicted"/>
<evidence type="ECO:0008006" key="4">
    <source>
        <dbReference type="Google" id="ProtNLM"/>
    </source>
</evidence>
<accession>A0ABY6HSN6</accession>
<dbReference type="Proteomes" id="UP001208689">
    <property type="component" value="Chromosome"/>
</dbReference>
<evidence type="ECO:0000313" key="3">
    <source>
        <dbReference type="Proteomes" id="UP001208689"/>
    </source>
</evidence>
<dbReference type="EMBL" id="CP104013">
    <property type="protein sequence ID" value="UYP46524.1"/>
    <property type="molecule type" value="Genomic_DNA"/>
</dbReference>
<protein>
    <recommendedName>
        <fullName evidence="4">Chromosome partition protein Smc</fullName>
    </recommendedName>
</protein>
<organism evidence="2 3">
    <name type="scientific">Candidatus Lokiarchaeum ossiferum</name>
    <dbReference type="NCBI Taxonomy" id="2951803"/>
    <lineage>
        <taxon>Archaea</taxon>
        <taxon>Promethearchaeati</taxon>
        <taxon>Promethearchaeota</taxon>
        <taxon>Promethearchaeia</taxon>
        <taxon>Promethearchaeales</taxon>
        <taxon>Promethearchaeaceae</taxon>
        <taxon>Candidatus Lokiarchaeum</taxon>
    </lineage>
</organism>
<evidence type="ECO:0000256" key="1">
    <source>
        <dbReference type="SAM" id="Coils"/>
    </source>
</evidence>
<sequence>MEEQLNDISRKIDKMDTLFTSTLTKVNERDETIKQKDVRITELTDKLTLVSKEKDDALWAKIDLMKQITAEREQMHSQLANLQQDLLQKDQKLKKLKEKSRAAQDGLIGSSFEQDRLKKEVEEKDKSLQEIEEKIASVATGSTGILYDVSSSIEYIMERIKEANRSLRIVVPTIEFMEQTGLLAAVNELPESCVVNIATSLDIAEHSSIIETWKNRGWYVNNYQDKNFLMASSNGSNVSIAFITQGMVSGFYSNIADLVTIFKQALMHPFIKGQKL</sequence>
<reference evidence="2" key="1">
    <citation type="submission" date="2022-09" db="EMBL/GenBank/DDBJ databases">
        <title>Actin cytoskeleton and complex cell architecture in an #Asgard archaeon.</title>
        <authorList>
            <person name="Ponce Toledo R.I."/>
            <person name="Schleper C."/>
            <person name="Rodrigues Oliveira T."/>
            <person name="Wollweber F."/>
            <person name="Xu J."/>
            <person name="Rittmann S."/>
            <person name="Klingl A."/>
            <person name="Pilhofer M."/>
        </authorList>
    </citation>
    <scope>NUCLEOTIDE SEQUENCE</scope>
    <source>
        <strain evidence="2">B-35</strain>
    </source>
</reference>
<gene>
    <name evidence="2" type="ORF">NEF87_002809</name>
</gene>